<dbReference type="EC" id="5.2.1.8" evidence="4"/>
<dbReference type="CDD" id="cd01926">
    <property type="entry name" value="cyclophilin_ABH_like"/>
    <property type="match status" value="1"/>
</dbReference>
<protein>
    <recommendedName>
        <fullName evidence="5">Peptidyl-prolyl cis-trans isomerase</fullName>
        <ecNumber evidence="4">5.2.1.8</ecNumber>
    </recommendedName>
    <alternativeName>
        <fullName evidence="10">Cyclophilin</fullName>
    </alternativeName>
    <alternativeName>
        <fullName evidence="9">Cyclosporin A-binding protein</fullName>
    </alternativeName>
    <alternativeName>
        <fullName evidence="8">Rotamase</fullName>
    </alternativeName>
</protein>
<reference evidence="12" key="2">
    <citation type="journal article" date="2022" name="Hortic Res">
        <title>The genome of Dioscorea zingiberensis sheds light on the biosynthesis, origin and evolution of the medicinally important diosgenin saponins.</title>
        <authorList>
            <person name="Li Y."/>
            <person name="Tan C."/>
            <person name="Li Z."/>
            <person name="Guo J."/>
            <person name="Li S."/>
            <person name="Chen X."/>
            <person name="Wang C."/>
            <person name="Dai X."/>
            <person name="Yang H."/>
            <person name="Song W."/>
            <person name="Hou L."/>
            <person name="Xu J."/>
            <person name="Tong Z."/>
            <person name="Xu A."/>
            <person name="Yuan X."/>
            <person name="Wang W."/>
            <person name="Yang Q."/>
            <person name="Chen L."/>
            <person name="Sun Z."/>
            <person name="Wang K."/>
            <person name="Pan B."/>
            <person name="Chen J."/>
            <person name="Bao Y."/>
            <person name="Liu F."/>
            <person name="Qi X."/>
            <person name="Gang D.R."/>
            <person name="Wen J."/>
            <person name="Li J."/>
        </authorList>
    </citation>
    <scope>NUCLEOTIDE SEQUENCE</scope>
    <source>
        <strain evidence="12">Dzin_1.0</strain>
    </source>
</reference>
<evidence type="ECO:0000256" key="9">
    <source>
        <dbReference type="ARBA" id="ARBA00043067"/>
    </source>
</evidence>
<dbReference type="Pfam" id="PF01425">
    <property type="entry name" value="Amidase"/>
    <property type="match status" value="1"/>
</dbReference>
<evidence type="ECO:0000256" key="6">
    <source>
        <dbReference type="ARBA" id="ARBA00023110"/>
    </source>
</evidence>
<dbReference type="Gene3D" id="2.40.100.10">
    <property type="entry name" value="Cyclophilin-like"/>
    <property type="match status" value="1"/>
</dbReference>
<dbReference type="InterPro" id="IPR029000">
    <property type="entry name" value="Cyclophilin-like_dom_sf"/>
</dbReference>
<dbReference type="InterPro" id="IPR036928">
    <property type="entry name" value="AS_sf"/>
</dbReference>
<sequence length="697" mass="75203">MIGNEPAGMIVMELYSDVVPKTAENFRALCTGEKGEGKNGKPLHFKGSIFHRVIPGFMCQGGDFTAGNGTGGESIYGETFEDENFKLKHTGPGILSMANAGPGTNGSQFFICTARTRWLDGKHVVFGKVVKGMDVVKKIEKVGSQSGRTSKPVVIANCGMIPQFGKENGCIYWLNAQWIRVAILSADMASMLTLIAPLLLLFSLAIAGDGFEIREATIDAIQLAFKEGELTSRQLVQYYSERIHALNPLLRAVIEVNPDAIAQAERADRERIAAGKRFLGGLHGIPILLKDNIATKDRLNTTAGSFALLGSVVPRDAGVVRRLRRAGAIVLGKASLSEWAYFRSSRAPSGWCGRSGQGKNPYVLSWEPCGSSSGSAIAVAANMAAVALGTETDGSIICPSAYNSVVGIKPTAGLASRAGVVPISSRQDNVGPMCRTVSDAVRVLDVIVGYDPRDEKATREAAGFIPRGGYGQFLKADGLEGKRVGILRKGYFDSYPLTSMQAQSFEHHFNTMRQKGAILLDNLEIPKVSIIQDFIDKYEELTLLAEFKEAINAYLSELTYSPVRSLSDVINFNNKHKAEENIAEYGQDLFLASQNTSGVGPTERAAIARMSKLSKQGLERLMEKENLDAVVTPNWSFTSIMAIGGYPGISVPAGYGSNGVPFGLCFAGLKGFEPRLIEIAYAFEQATKVRKPPSFKP</sequence>
<dbReference type="OrthoDB" id="566138at2759"/>
<comment type="similarity">
    <text evidence="3">Belongs to the cyclophilin-type PPIase family.</text>
</comment>
<dbReference type="PANTHER" id="PTHR42678">
    <property type="entry name" value="AMIDASE"/>
    <property type="match status" value="1"/>
</dbReference>
<evidence type="ECO:0000256" key="4">
    <source>
        <dbReference type="ARBA" id="ARBA00013194"/>
    </source>
</evidence>
<comment type="catalytic activity">
    <reaction evidence="1">
        <text>[protein]-peptidylproline (omega=180) = [protein]-peptidylproline (omega=0)</text>
        <dbReference type="Rhea" id="RHEA:16237"/>
        <dbReference type="Rhea" id="RHEA-COMP:10747"/>
        <dbReference type="Rhea" id="RHEA-COMP:10748"/>
        <dbReference type="ChEBI" id="CHEBI:83833"/>
        <dbReference type="ChEBI" id="CHEBI:83834"/>
        <dbReference type="EC" id="5.2.1.8"/>
    </reaction>
</comment>
<accession>A0A9D5C0F7</accession>
<evidence type="ECO:0000256" key="3">
    <source>
        <dbReference type="ARBA" id="ARBA00007365"/>
    </source>
</evidence>
<feature type="domain" description="PPIase cyclophilin-type" evidence="11">
    <location>
        <begin position="1"/>
        <end position="160"/>
    </location>
</feature>
<dbReference type="Proteomes" id="UP001085076">
    <property type="component" value="Miscellaneous, Linkage group lg09"/>
</dbReference>
<comment type="function">
    <text evidence="2">PPIases accelerate the folding of proteins. It catalyzes the cis-trans isomerization of proline imidic peptide bonds in oligopeptides.</text>
</comment>
<name>A0A9D5C0F7_9LILI</name>
<dbReference type="InterPro" id="IPR020892">
    <property type="entry name" value="Cyclophilin-type_PPIase_CS"/>
</dbReference>
<dbReference type="SUPFAM" id="SSF75304">
    <property type="entry name" value="Amidase signature (AS) enzymes"/>
    <property type="match status" value="1"/>
</dbReference>
<dbReference type="SUPFAM" id="SSF50891">
    <property type="entry name" value="Cyclophilin-like"/>
    <property type="match status" value="1"/>
</dbReference>
<dbReference type="Gene3D" id="3.90.1300.10">
    <property type="entry name" value="Amidase signature (AS) domain"/>
    <property type="match status" value="1"/>
</dbReference>
<dbReference type="GO" id="GO:0006457">
    <property type="term" value="P:protein folding"/>
    <property type="evidence" value="ECO:0007669"/>
    <property type="project" value="InterPro"/>
</dbReference>
<dbReference type="Pfam" id="PF00160">
    <property type="entry name" value="Pro_isomerase"/>
    <property type="match status" value="1"/>
</dbReference>
<evidence type="ECO:0000256" key="8">
    <source>
        <dbReference type="ARBA" id="ARBA00029569"/>
    </source>
</evidence>
<dbReference type="EMBL" id="JAGGNH010000009">
    <property type="protein sequence ID" value="KAJ0964190.1"/>
    <property type="molecule type" value="Genomic_DNA"/>
</dbReference>
<dbReference type="PROSITE" id="PS50072">
    <property type="entry name" value="CSA_PPIASE_2"/>
    <property type="match status" value="1"/>
</dbReference>
<proteinExistence type="inferred from homology"/>
<dbReference type="InterPro" id="IPR002130">
    <property type="entry name" value="Cyclophilin-type_PPIase_dom"/>
</dbReference>
<organism evidence="12 13">
    <name type="scientific">Dioscorea zingiberensis</name>
    <dbReference type="NCBI Taxonomy" id="325984"/>
    <lineage>
        <taxon>Eukaryota</taxon>
        <taxon>Viridiplantae</taxon>
        <taxon>Streptophyta</taxon>
        <taxon>Embryophyta</taxon>
        <taxon>Tracheophyta</taxon>
        <taxon>Spermatophyta</taxon>
        <taxon>Magnoliopsida</taxon>
        <taxon>Liliopsida</taxon>
        <taxon>Dioscoreales</taxon>
        <taxon>Dioscoreaceae</taxon>
        <taxon>Dioscorea</taxon>
    </lineage>
</organism>
<keyword evidence="13" id="KW-1185">Reference proteome</keyword>
<evidence type="ECO:0000256" key="10">
    <source>
        <dbReference type="ARBA" id="ARBA00081826"/>
    </source>
</evidence>
<evidence type="ECO:0000313" key="12">
    <source>
        <dbReference type="EMBL" id="KAJ0964190.1"/>
    </source>
</evidence>
<dbReference type="PROSITE" id="PS00170">
    <property type="entry name" value="CSA_PPIASE_1"/>
    <property type="match status" value="1"/>
</dbReference>
<keyword evidence="7" id="KW-0413">Isomerase</keyword>
<evidence type="ECO:0000259" key="11">
    <source>
        <dbReference type="PROSITE" id="PS50072"/>
    </source>
</evidence>
<dbReference type="GO" id="GO:0003755">
    <property type="term" value="F:peptidyl-prolyl cis-trans isomerase activity"/>
    <property type="evidence" value="ECO:0007669"/>
    <property type="project" value="UniProtKB-KW"/>
</dbReference>
<dbReference type="PRINTS" id="PR00153">
    <property type="entry name" value="CSAPPISMRASE"/>
</dbReference>
<dbReference type="PANTHER" id="PTHR42678:SF34">
    <property type="entry name" value="OS04G0183300 PROTEIN"/>
    <property type="match status" value="1"/>
</dbReference>
<gene>
    <name evidence="12" type="ORF">J5N97_029312</name>
</gene>
<dbReference type="AlphaFoldDB" id="A0A9D5C0F7"/>
<comment type="caution">
    <text evidence="12">The sequence shown here is derived from an EMBL/GenBank/DDBJ whole genome shotgun (WGS) entry which is preliminary data.</text>
</comment>
<dbReference type="InterPro" id="IPR023631">
    <property type="entry name" value="Amidase_dom"/>
</dbReference>
<evidence type="ECO:0000256" key="2">
    <source>
        <dbReference type="ARBA" id="ARBA00002388"/>
    </source>
</evidence>
<evidence type="ECO:0000313" key="13">
    <source>
        <dbReference type="Proteomes" id="UP001085076"/>
    </source>
</evidence>
<evidence type="ECO:0000256" key="1">
    <source>
        <dbReference type="ARBA" id="ARBA00000971"/>
    </source>
</evidence>
<evidence type="ECO:0000256" key="5">
    <source>
        <dbReference type="ARBA" id="ARBA00021047"/>
    </source>
</evidence>
<keyword evidence="6" id="KW-0697">Rotamase</keyword>
<evidence type="ECO:0000256" key="7">
    <source>
        <dbReference type="ARBA" id="ARBA00023235"/>
    </source>
</evidence>
<dbReference type="FunFam" id="2.40.100.10:FF:000002">
    <property type="entry name" value="Peptidyl-prolyl cis-trans isomerase"/>
    <property type="match status" value="1"/>
</dbReference>
<reference evidence="12" key="1">
    <citation type="submission" date="2021-03" db="EMBL/GenBank/DDBJ databases">
        <authorList>
            <person name="Li Z."/>
            <person name="Yang C."/>
        </authorList>
    </citation>
    <scope>NUCLEOTIDE SEQUENCE</scope>
    <source>
        <strain evidence="12">Dzin_1.0</strain>
        <tissue evidence="12">Leaf</tissue>
    </source>
</reference>